<evidence type="ECO:0000313" key="5">
    <source>
        <dbReference type="Proteomes" id="UP001429984"/>
    </source>
</evidence>
<evidence type="ECO:0000256" key="1">
    <source>
        <dbReference type="ARBA" id="ARBA00022737"/>
    </source>
</evidence>
<accession>A0ABS0B516</accession>
<feature type="compositionally biased region" description="Basic and acidic residues" evidence="3">
    <location>
        <begin position="14"/>
        <end position="23"/>
    </location>
</feature>
<dbReference type="PANTHER" id="PTHR44858">
    <property type="entry name" value="TETRATRICOPEPTIDE REPEAT PROTEIN 6"/>
    <property type="match status" value="1"/>
</dbReference>
<organism evidence="4 5">
    <name type="scientific">Lysobacter niastensis</name>
    <dbReference type="NCBI Taxonomy" id="380629"/>
    <lineage>
        <taxon>Bacteria</taxon>
        <taxon>Pseudomonadati</taxon>
        <taxon>Pseudomonadota</taxon>
        <taxon>Gammaproteobacteria</taxon>
        <taxon>Lysobacterales</taxon>
        <taxon>Lysobacteraceae</taxon>
        <taxon>Lysobacter</taxon>
    </lineage>
</organism>
<dbReference type="InterPro" id="IPR011990">
    <property type="entry name" value="TPR-like_helical_dom_sf"/>
</dbReference>
<dbReference type="SUPFAM" id="SSF48452">
    <property type="entry name" value="TPR-like"/>
    <property type="match status" value="1"/>
</dbReference>
<reference evidence="4 5" key="1">
    <citation type="submission" date="2020-11" db="EMBL/GenBank/DDBJ databases">
        <title>Draft Genome Sequence and Secondary Metabolite Biosynthetic Potential of the Lysobacter niastensis Type strain DSM 18481.</title>
        <authorList>
            <person name="Turrini P."/>
            <person name="Artuso I."/>
            <person name="Tescari M."/>
            <person name="Lugli G.A."/>
            <person name="Frangipani E."/>
            <person name="Ventura M."/>
            <person name="Visca P."/>
        </authorList>
    </citation>
    <scope>NUCLEOTIDE SEQUENCE [LARGE SCALE GENOMIC DNA]</scope>
    <source>
        <strain evidence="4 5">DSM 18481</strain>
    </source>
</reference>
<proteinExistence type="predicted"/>
<keyword evidence="5" id="KW-1185">Reference proteome</keyword>
<evidence type="ECO:0000256" key="3">
    <source>
        <dbReference type="SAM" id="MobiDB-lite"/>
    </source>
</evidence>
<name>A0ABS0B516_9GAMM</name>
<dbReference type="Proteomes" id="UP001429984">
    <property type="component" value="Unassembled WGS sequence"/>
</dbReference>
<dbReference type="EMBL" id="JADLZT010000003">
    <property type="protein sequence ID" value="MBF6023844.1"/>
    <property type="molecule type" value="Genomic_DNA"/>
</dbReference>
<keyword evidence="1" id="KW-0677">Repeat</keyword>
<evidence type="ECO:0000256" key="2">
    <source>
        <dbReference type="ARBA" id="ARBA00022803"/>
    </source>
</evidence>
<dbReference type="Gene3D" id="1.25.40.10">
    <property type="entry name" value="Tetratricopeptide repeat domain"/>
    <property type="match status" value="2"/>
</dbReference>
<keyword evidence="2" id="KW-0802">TPR repeat</keyword>
<dbReference type="InterPro" id="IPR050498">
    <property type="entry name" value="Ycf3"/>
</dbReference>
<dbReference type="InterPro" id="IPR019734">
    <property type="entry name" value="TPR_rpt"/>
</dbReference>
<gene>
    <name evidence="4" type="ORF">IU514_07365</name>
</gene>
<protein>
    <recommendedName>
        <fullName evidence="6">Tetratricopeptide repeat protein</fullName>
    </recommendedName>
</protein>
<feature type="region of interest" description="Disordered" evidence="3">
    <location>
        <begin position="1"/>
        <end position="31"/>
    </location>
</feature>
<dbReference type="Pfam" id="PF13181">
    <property type="entry name" value="TPR_8"/>
    <property type="match status" value="1"/>
</dbReference>
<dbReference type="SMART" id="SM00028">
    <property type="entry name" value="TPR"/>
    <property type="match status" value="4"/>
</dbReference>
<evidence type="ECO:0000313" key="4">
    <source>
        <dbReference type="EMBL" id="MBF6023844.1"/>
    </source>
</evidence>
<evidence type="ECO:0008006" key="6">
    <source>
        <dbReference type="Google" id="ProtNLM"/>
    </source>
</evidence>
<comment type="caution">
    <text evidence="4">The sequence shown here is derived from an EMBL/GenBank/DDBJ whole genome shotgun (WGS) entry which is preliminary data.</text>
</comment>
<dbReference type="PANTHER" id="PTHR44858:SF1">
    <property type="entry name" value="UDP-N-ACETYLGLUCOSAMINE--PEPTIDE N-ACETYLGLUCOSAMINYLTRANSFERASE SPINDLY-RELATED"/>
    <property type="match status" value="1"/>
</dbReference>
<sequence length="491" mass="53693">MGKDTPLRSRSGKRPGEMAKDSSVRQPDGTQARQRVVTRWWLCAALGLALAPLTASSVPSPEPASLDRAIELLDGYAGESAMLEQAKRELDAVLKANPDSAKAYREYARYFILSGDSANGLGPMQLAEKSIDQAIQLSPDFAEAYVLRGHLYTLMGRLSDAEAALSKADALGTADPWLPLNWGDLRMEQGRYEEARAYCSKVVAQPPARLKARLAADDCMIDYHRATGHSELIEPVYQRELSYAPKYAWVHGNYAAHLLCTKDDFMAAEARSREALALMEYGAARTILTGALYRKWAASLDRKAMDEAKQAFDEAWSISQTHPVAVMSTACKGGPSVLAVMRASYETGRMPTQTPADAIRRAAEKAPNGAIGMFEIQVVASGRDATNIYLNSEADYRDPRNLTVRFGPAATKAFTKQFGQAPDVALKGKRIAVAGYARQQRIDFTVGGKPTGKYYYQTHLEVTDPKQIYLVQEAAESMAYRESVMPAAVGG</sequence>